<dbReference type="FunCoup" id="A0A6J2WRM7">
    <property type="interactions" value="170"/>
</dbReference>
<evidence type="ECO:0000313" key="2">
    <source>
        <dbReference type="RefSeq" id="XP_030646467.1"/>
    </source>
</evidence>
<sequence length="267" mass="30160">MDTNVQNTEKQTRALVIAVSARAIFHLDQTPTQPPAESEPLPQGTAFSFIEAVKLVNERLVSQNQKEDLLLNVFLIEKDYGEQQKRIVNSAMHYGLDIEQFWFCSEEDFISSLQENHVSLFLSTDKNDVYSALQHGVPAAVLHHHTDQQQPQPLKVVFSGDVIGLSEDTLRNLPHLSFSESQIEIFKAAKSCIREFAVLLGEIRRKFEREGGPLCTSLITVWGNRDVFVNALRTLREWGLDVDEAFCLAGAPRSLILDHVLPTVFKF</sequence>
<dbReference type="InterPro" id="IPR010394">
    <property type="entry name" value="5-nucleotidase"/>
</dbReference>
<dbReference type="GO" id="GO:0000287">
    <property type="term" value="F:magnesium ion binding"/>
    <property type="evidence" value="ECO:0007669"/>
    <property type="project" value="InterPro"/>
</dbReference>
<protein>
    <submittedName>
        <fullName evidence="2">Cytosolic 5'-nucleotidase 1A</fullName>
    </submittedName>
</protein>
<name>A0A6J2WRM7_CHACN</name>
<gene>
    <name evidence="2" type="primary">LOC115826723</name>
</gene>
<evidence type="ECO:0000313" key="1">
    <source>
        <dbReference type="Proteomes" id="UP000504632"/>
    </source>
</evidence>
<dbReference type="InParanoid" id="A0A6J2WRM7"/>
<dbReference type="OrthoDB" id="9994138at2759"/>
<proteinExistence type="predicted"/>
<dbReference type="Pfam" id="PF06189">
    <property type="entry name" value="5-nucleotidase"/>
    <property type="match status" value="1"/>
</dbReference>
<organism evidence="1 2">
    <name type="scientific">Chanos chanos</name>
    <name type="common">Milkfish</name>
    <name type="synonym">Mugil chanos</name>
    <dbReference type="NCBI Taxonomy" id="29144"/>
    <lineage>
        <taxon>Eukaryota</taxon>
        <taxon>Metazoa</taxon>
        <taxon>Chordata</taxon>
        <taxon>Craniata</taxon>
        <taxon>Vertebrata</taxon>
        <taxon>Euteleostomi</taxon>
        <taxon>Actinopterygii</taxon>
        <taxon>Neopterygii</taxon>
        <taxon>Teleostei</taxon>
        <taxon>Ostariophysi</taxon>
        <taxon>Gonorynchiformes</taxon>
        <taxon>Chanidae</taxon>
        <taxon>Chanos</taxon>
    </lineage>
</organism>
<dbReference type="GO" id="GO:0005829">
    <property type="term" value="C:cytosol"/>
    <property type="evidence" value="ECO:0007669"/>
    <property type="project" value="TreeGrafter"/>
</dbReference>
<dbReference type="GO" id="GO:0009117">
    <property type="term" value="P:nucleotide metabolic process"/>
    <property type="evidence" value="ECO:0007669"/>
    <property type="project" value="InterPro"/>
</dbReference>
<dbReference type="Proteomes" id="UP000504632">
    <property type="component" value="Chromosome 13"/>
</dbReference>
<dbReference type="GO" id="GO:0000166">
    <property type="term" value="F:nucleotide binding"/>
    <property type="evidence" value="ECO:0007669"/>
    <property type="project" value="InterPro"/>
</dbReference>
<dbReference type="AlphaFoldDB" id="A0A6J2WRM7"/>
<dbReference type="PANTHER" id="PTHR31367:SF3">
    <property type="entry name" value="CYTOSOLIC 5'-NUCLEOTIDASE 1A"/>
    <property type="match status" value="1"/>
</dbReference>
<dbReference type="PANTHER" id="PTHR31367">
    <property type="entry name" value="CYTOSOLIC 5'-NUCLEOTIDASE 1 FAMILY MEMBER"/>
    <property type="match status" value="1"/>
</dbReference>
<keyword evidence="1" id="KW-1185">Reference proteome</keyword>
<accession>A0A6J2WRM7</accession>
<reference evidence="2" key="1">
    <citation type="submission" date="2025-08" db="UniProtKB">
        <authorList>
            <consortium name="RefSeq"/>
        </authorList>
    </citation>
    <scope>IDENTIFICATION</scope>
</reference>
<dbReference type="GeneID" id="115826723"/>
<dbReference type="RefSeq" id="XP_030646467.1">
    <property type="nucleotide sequence ID" value="XM_030790607.1"/>
</dbReference>
<dbReference type="GO" id="GO:0008253">
    <property type="term" value="F:5'-nucleotidase activity"/>
    <property type="evidence" value="ECO:0007669"/>
    <property type="project" value="InterPro"/>
</dbReference>
<dbReference type="GO" id="GO:0046085">
    <property type="term" value="P:adenosine metabolic process"/>
    <property type="evidence" value="ECO:0007669"/>
    <property type="project" value="TreeGrafter"/>
</dbReference>